<feature type="transmembrane region" description="Helical" evidence="3">
    <location>
        <begin position="162"/>
        <end position="180"/>
    </location>
</feature>
<dbReference type="SUPFAM" id="SSF52200">
    <property type="entry name" value="Toll/Interleukin receptor TIR domain"/>
    <property type="match status" value="1"/>
</dbReference>
<feature type="transmembrane region" description="Helical" evidence="3">
    <location>
        <begin position="120"/>
        <end position="142"/>
    </location>
</feature>
<dbReference type="CDD" id="cd00051">
    <property type="entry name" value="EFh"/>
    <property type="match status" value="1"/>
</dbReference>
<keyword evidence="3" id="KW-1133">Transmembrane helix</keyword>
<dbReference type="SUPFAM" id="SSF47473">
    <property type="entry name" value="EF-hand"/>
    <property type="match status" value="1"/>
</dbReference>
<feature type="domain" description="EF-hand" evidence="4">
    <location>
        <begin position="443"/>
        <end position="470"/>
    </location>
</feature>
<evidence type="ECO:0000256" key="2">
    <source>
        <dbReference type="SAM" id="MobiDB-lite"/>
    </source>
</evidence>
<feature type="domain" description="EF-hand" evidence="4">
    <location>
        <begin position="407"/>
        <end position="437"/>
    </location>
</feature>
<proteinExistence type="predicted"/>
<feature type="compositionally biased region" description="Basic and acidic residues" evidence="2">
    <location>
        <begin position="38"/>
        <end position="50"/>
    </location>
</feature>
<evidence type="ECO:0000313" key="6">
    <source>
        <dbReference type="EMBL" id="CAL4764050.1"/>
    </source>
</evidence>
<dbReference type="Proteomes" id="UP001152797">
    <property type="component" value="Unassembled WGS sequence"/>
</dbReference>
<dbReference type="PROSITE" id="PS00018">
    <property type="entry name" value="EF_HAND_1"/>
    <property type="match status" value="3"/>
</dbReference>
<dbReference type="EMBL" id="CAMXCT020000292">
    <property type="protein sequence ID" value="CAL1130113.1"/>
    <property type="molecule type" value="Genomic_DNA"/>
</dbReference>
<dbReference type="EMBL" id="CAMXCT010000292">
    <property type="protein sequence ID" value="CAI3976738.1"/>
    <property type="molecule type" value="Genomic_DNA"/>
</dbReference>
<dbReference type="InterPro" id="IPR018247">
    <property type="entry name" value="EF_Hand_1_Ca_BS"/>
</dbReference>
<name>A0A9P1BNU4_9DINO</name>
<protein>
    <submittedName>
        <fullName evidence="6">Tonsoku-like protein</fullName>
    </submittedName>
</protein>
<keyword evidence="3" id="KW-0812">Transmembrane</keyword>
<dbReference type="Gene3D" id="1.10.238.10">
    <property type="entry name" value="EF-hand"/>
    <property type="match status" value="1"/>
</dbReference>
<evidence type="ECO:0000259" key="4">
    <source>
        <dbReference type="PROSITE" id="PS50222"/>
    </source>
</evidence>
<accession>A0A9P1BNU4</accession>
<evidence type="ECO:0000256" key="3">
    <source>
        <dbReference type="SAM" id="Phobius"/>
    </source>
</evidence>
<keyword evidence="3" id="KW-0472">Membrane</keyword>
<evidence type="ECO:0000313" key="5">
    <source>
        <dbReference type="EMBL" id="CAI3976738.1"/>
    </source>
</evidence>
<dbReference type="GO" id="GO:0005509">
    <property type="term" value="F:calcium ion binding"/>
    <property type="evidence" value="ECO:0007669"/>
    <property type="project" value="InterPro"/>
</dbReference>
<organism evidence="5">
    <name type="scientific">Cladocopium goreaui</name>
    <dbReference type="NCBI Taxonomy" id="2562237"/>
    <lineage>
        <taxon>Eukaryota</taxon>
        <taxon>Sar</taxon>
        <taxon>Alveolata</taxon>
        <taxon>Dinophyceae</taxon>
        <taxon>Suessiales</taxon>
        <taxon>Symbiodiniaceae</taxon>
        <taxon>Cladocopium</taxon>
    </lineage>
</organism>
<comment type="caution">
    <text evidence="5">The sequence shown here is derived from an EMBL/GenBank/DDBJ whole genome shotgun (WGS) entry which is preliminary data.</text>
</comment>
<dbReference type="InterPro" id="IPR002048">
    <property type="entry name" value="EF_hand_dom"/>
</dbReference>
<dbReference type="OrthoDB" id="191686at2759"/>
<evidence type="ECO:0000313" key="7">
    <source>
        <dbReference type="Proteomes" id="UP001152797"/>
    </source>
</evidence>
<reference evidence="6 7" key="2">
    <citation type="submission" date="2024-05" db="EMBL/GenBank/DDBJ databases">
        <authorList>
            <person name="Chen Y."/>
            <person name="Shah S."/>
            <person name="Dougan E. K."/>
            <person name="Thang M."/>
            <person name="Chan C."/>
        </authorList>
    </citation>
    <scope>NUCLEOTIDE SEQUENCE [LARGE SCALE GENOMIC DNA]</scope>
</reference>
<feature type="region of interest" description="Disordered" evidence="2">
    <location>
        <begin position="1"/>
        <end position="76"/>
    </location>
</feature>
<feature type="transmembrane region" description="Helical" evidence="3">
    <location>
        <begin position="334"/>
        <end position="352"/>
    </location>
</feature>
<dbReference type="PROSITE" id="PS50222">
    <property type="entry name" value="EF_HAND_2"/>
    <property type="match status" value="2"/>
</dbReference>
<reference evidence="5" key="1">
    <citation type="submission" date="2022-10" db="EMBL/GenBank/DDBJ databases">
        <authorList>
            <person name="Chen Y."/>
            <person name="Dougan E. K."/>
            <person name="Chan C."/>
            <person name="Rhodes N."/>
            <person name="Thang M."/>
        </authorList>
    </citation>
    <scope>NUCLEOTIDE SEQUENCE</scope>
</reference>
<gene>
    <name evidence="5" type="ORF">C1SCF055_LOCUS4934</name>
</gene>
<sequence length="594" mass="67458">MITPGRVRLGRPGKDESHVSNVSLPDPDPPDLPVPDDLGLRPDAHGRIDETPALVSGMSSSSDSGDSAESQTDIDQTELQRQALHSKVAEKLSKMDVINPEVLRVTPAYRAFERKIMTLISFYSGAAAVILGSLVAVLMMFLFGFADLPAWYRIESNGVGHARWSLCFGFLATSVAMLFWRPQDRVFLDRICIHEKDLTLKTQAILSLAGLLKKSDLMLILWDPTWTERMWCLFELAAFLKSRKDHVNESGNAFLCDRLLVKKCVNVWFGSQEAFEETVRSEVLDIVSRDLTHGVFTSKSWVLGVTVPILWSFMDMAASKTIVSARNLWHYRALNYFLNGLAIWLTSTVLTLRDFEQGLRRLKCTKFKGRREMEQIMGYLDPSGEGQVSRNEWGMLELCHKEMVYSIKAAWAVFDLNGDNFISEQEWTSVARSSSYFGPTLPIFRFLDKDDEGTISFEEFEELQKFHEPPKPDLQASRASDSEGSIQIRWKLPILHSRCFRLEEKLPLPFFSFLTRGIVAAMERRRRSITLCGLLSFPLFWPQCFLIDSLATSQCKVLQERESGSTVCLVGCILASKHWATPKITKLWKIYGHL</sequence>
<dbReference type="Pfam" id="PF13499">
    <property type="entry name" value="EF-hand_7"/>
    <property type="match status" value="1"/>
</dbReference>
<dbReference type="InterPro" id="IPR035897">
    <property type="entry name" value="Toll_tir_struct_dom_sf"/>
</dbReference>
<dbReference type="EMBL" id="CAMXCT030000292">
    <property type="protein sequence ID" value="CAL4764050.1"/>
    <property type="molecule type" value="Genomic_DNA"/>
</dbReference>
<evidence type="ECO:0000256" key="1">
    <source>
        <dbReference type="ARBA" id="ARBA00022837"/>
    </source>
</evidence>
<keyword evidence="1" id="KW-0106">Calcium</keyword>
<dbReference type="AlphaFoldDB" id="A0A9P1BNU4"/>
<keyword evidence="7" id="KW-1185">Reference proteome</keyword>
<dbReference type="InterPro" id="IPR011992">
    <property type="entry name" value="EF-hand-dom_pair"/>
</dbReference>
<feature type="compositionally biased region" description="Low complexity" evidence="2">
    <location>
        <begin position="56"/>
        <end position="67"/>
    </location>
</feature>